<evidence type="ECO:0000256" key="3">
    <source>
        <dbReference type="ARBA" id="ARBA00022723"/>
    </source>
</evidence>
<keyword evidence="4" id="KW-0560">Oxidoreductase</keyword>
<dbReference type="CDD" id="cd11067">
    <property type="entry name" value="CYP152"/>
    <property type="match status" value="1"/>
</dbReference>
<dbReference type="AlphaFoldDB" id="A0A285N470"/>
<keyword evidence="3 6" id="KW-0479">Metal-binding</keyword>
<evidence type="ECO:0000313" key="7">
    <source>
        <dbReference type="EMBL" id="SNZ04252.1"/>
    </source>
</evidence>
<dbReference type="InterPro" id="IPR002401">
    <property type="entry name" value="Cyt_P450_E_grp-I"/>
</dbReference>
<dbReference type="EMBL" id="OBEK01000001">
    <property type="protein sequence ID" value="SNZ04252.1"/>
    <property type="molecule type" value="Genomic_DNA"/>
</dbReference>
<feature type="binding site" description="axial binding residue" evidence="6">
    <location>
        <position position="361"/>
    </location>
    <ligand>
        <name>heme</name>
        <dbReference type="ChEBI" id="CHEBI:30413"/>
    </ligand>
    <ligandPart>
        <name>Fe</name>
        <dbReference type="ChEBI" id="CHEBI:18248"/>
    </ligandPart>
</feature>
<keyword evidence="8" id="KW-1185">Reference proteome</keyword>
<name>A0A285N470_9BACI</name>
<evidence type="ECO:0000256" key="6">
    <source>
        <dbReference type="PIRSR" id="PIRSR602401-1"/>
    </source>
</evidence>
<evidence type="ECO:0000256" key="5">
    <source>
        <dbReference type="ARBA" id="ARBA00023004"/>
    </source>
</evidence>
<dbReference type="Gene3D" id="1.10.630.10">
    <property type="entry name" value="Cytochrome P450"/>
    <property type="match status" value="1"/>
</dbReference>
<evidence type="ECO:0000256" key="4">
    <source>
        <dbReference type="ARBA" id="ARBA00023002"/>
    </source>
</evidence>
<keyword evidence="2 6" id="KW-0349">Heme</keyword>
<dbReference type="InterPro" id="IPR036396">
    <property type="entry name" value="Cyt_P450_sf"/>
</dbReference>
<dbReference type="InterPro" id="IPR050705">
    <property type="entry name" value="Cytochrome_P450_3A"/>
</dbReference>
<dbReference type="PRINTS" id="PR00463">
    <property type="entry name" value="EP450I"/>
</dbReference>
<dbReference type="GO" id="GO:0016705">
    <property type="term" value="F:oxidoreductase activity, acting on paired donors, with incorporation or reduction of molecular oxygen"/>
    <property type="evidence" value="ECO:0007669"/>
    <property type="project" value="InterPro"/>
</dbReference>
<dbReference type="PANTHER" id="PTHR24302:SF15">
    <property type="entry name" value="FATTY-ACID PEROXYGENASE"/>
    <property type="match status" value="1"/>
</dbReference>
<accession>A0A285N470</accession>
<comment type="cofactor">
    <cofactor evidence="6">
        <name>heme</name>
        <dbReference type="ChEBI" id="CHEBI:30413"/>
    </cofactor>
</comment>
<dbReference type="GO" id="GO:0020037">
    <property type="term" value="F:heme binding"/>
    <property type="evidence" value="ECO:0007669"/>
    <property type="project" value="InterPro"/>
</dbReference>
<dbReference type="PANTHER" id="PTHR24302">
    <property type="entry name" value="CYTOCHROME P450 FAMILY 3"/>
    <property type="match status" value="1"/>
</dbReference>
<reference evidence="8" key="1">
    <citation type="submission" date="2017-09" db="EMBL/GenBank/DDBJ databases">
        <authorList>
            <person name="Varghese N."/>
            <person name="Submissions S."/>
        </authorList>
    </citation>
    <scope>NUCLEOTIDE SEQUENCE [LARGE SCALE GENOMIC DNA]</scope>
    <source>
        <strain evidence="8">CGMCC 1.8913</strain>
    </source>
</reference>
<dbReference type="Proteomes" id="UP000219356">
    <property type="component" value="Unassembled WGS sequence"/>
</dbReference>
<comment type="similarity">
    <text evidence="1">Belongs to the cytochrome P450 family.</text>
</comment>
<dbReference type="STRING" id="586416.GZ22_14855"/>
<gene>
    <name evidence="7" type="ORF">SAMN05421503_0582</name>
</gene>
<protein>
    <submittedName>
        <fullName evidence="7">Fatty-acid peroxygenase</fullName>
    </submittedName>
</protein>
<evidence type="ECO:0000256" key="2">
    <source>
        <dbReference type="ARBA" id="ARBA00022617"/>
    </source>
</evidence>
<organism evidence="7 8">
    <name type="scientific">Terribacillus aidingensis</name>
    <dbReference type="NCBI Taxonomy" id="586416"/>
    <lineage>
        <taxon>Bacteria</taxon>
        <taxon>Bacillati</taxon>
        <taxon>Bacillota</taxon>
        <taxon>Bacilli</taxon>
        <taxon>Bacillales</taxon>
        <taxon>Bacillaceae</taxon>
        <taxon>Terribacillus</taxon>
    </lineage>
</organism>
<dbReference type="RefSeq" id="WP_097039052.1">
    <property type="nucleotide sequence ID" value="NZ_OBEK01000001.1"/>
</dbReference>
<evidence type="ECO:0000256" key="1">
    <source>
        <dbReference type="ARBA" id="ARBA00010617"/>
    </source>
</evidence>
<dbReference type="SUPFAM" id="SSF48264">
    <property type="entry name" value="Cytochrome P450"/>
    <property type="match status" value="1"/>
</dbReference>
<dbReference type="SMR" id="A0A285N470"/>
<dbReference type="Pfam" id="PF00067">
    <property type="entry name" value="p450"/>
    <property type="match status" value="1"/>
</dbReference>
<dbReference type="GO" id="GO:0004497">
    <property type="term" value="F:monooxygenase activity"/>
    <property type="evidence" value="ECO:0007669"/>
    <property type="project" value="InterPro"/>
</dbReference>
<sequence length="416" mass="48068">MSETSMPKEEGLDHSLAFLREGYEFILHRRKSFQSNIFETTLLGKKAICIGGRKGAELFYDPDKFIRAGAAPNRLVKTLFGEGAVQTLDGERHRNRKGMFMSIMTRTQLQKLDQLIQREWEKASKQWEQADQINLYEESQYILMRAACAWAGVPLDDEQKRTEQMRHLFESPAALGPDYWQGRTSRSGADQWIADLVQQVRNGELHPVREGALYVFSWHRDSDGELLPEKVAAVEVLNIIRPIVAISIFIAFSALALHQFPQEKGRLQKGDGSIHRFVQEVRRFYPFFPAAIAKVKEDFHWEGYRFQEGMLTLLDIYGNNHDPHLWEQPDLFQPDRFLDWDESPFDFIPQGGGDFHMGHRCAGEWVTIQVMEVSVDFLVNRLQYKVPNQDLSYSHTSMPTMPKSQMILTDIQKVIS</sequence>
<dbReference type="OrthoDB" id="9764248at2"/>
<dbReference type="InterPro" id="IPR001128">
    <property type="entry name" value="Cyt_P450"/>
</dbReference>
<dbReference type="GO" id="GO:0005506">
    <property type="term" value="F:iron ion binding"/>
    <property type="evidence" value="ECO:0007669"/>
    <property type="project" value="InterPro"/>
</dbReference>
<keyword evidence="5 6" id="KW-0408">Iron</keyword>
<proteinExistence type="inferred from homology"/>
<evidence type="ECO:0000313" key="8">
    <source>
        <dbReference type="Proteomes" id="UP000219356"/>
    </source>
</evidence>